<evidence type="ECO:0000313" key="1">
    <source>
        <dbReference type="EMBL" id="CAI2379570.1"/>
    </source>
</evidence>
<organism evidence="1 2">
    <name type="scientific">Euplotes crassus</name>
    <dbReference type="NCBI Taxonomy" id="5936"/>
    <lineage>
        <taxon>Eukaryota</taxon>
        <taxon>Sar</taxon>
        <taxon>Alveolata</taxon>
        <taxon>Ciliophora</taxon>
        <taxon>Intramacronucleata</taxon>
        <taxon>Spirotrichea</taxon>
        <taxon>Hypotrichia</taxon>
        <taxon>Euplotida</taxon>
        <taxon>Euplotidae</taxon>
        <taxon>Moneuplotes</taxon>
    </lineage>
</organism>
<name>A0AAD1XWI4_EUPCR</name>
<evidence type="ECO:0000313" key="2">
    <source>
        <dbReference type="Proteomes" id="UP001295684"/>
    </source>
</evidence>
<accession>A0AAD1XWI4</accession>
<keyword evidence="2" id="KW-1185">Reference proteome</keyword>
<proteinExistence type="predicted"/>
<sequence>MSIVAGTDEGNDPIFKEIVEELHLEDRYKIYDRAGEECILSPYKLEFIIHSETDIIYVFQVIIEKEEVMMYVEISEKPKEDIETFQEGQENNEIFVKEPVEEIDELTTKQIECLIEDLSSSYAPNIKILSTPAEIYPKMTCFTKCFCSSNDEAVDSTIAAVSLVQKYVGKLMYIIQGIKAGELSIKQAYQLIF</sequence>
<dbReference type="AlphaFoldDB" id="A0AAD1XWI4"/>
<protein>
    <submittedName>
        <fullName evidence="1">Uncharacterized protein</fullName>
    </submittedName>
</protein>
<dbReference type="Proteomes" id="UP001295684">
    <property type="component" value="Unassembled WGS sequence"/>
</dbReference>
<dbReference type="EMBL" id="CAMPGE010021422">
    <property type="protein sequence ID" value="CAI2379570.1"/>
    <property type="molecule type" value="Genomic_DNA"/>
</dbReference>
<comment type="caution">
    <text evidence="1">The sequence shown here is derived from an EMBL/GenBank/DDBJ whole genome shotgun (WGS) entry which is preliminary data.</text>
</comment>
<gene>
    <name evidence="1" type="ORF">ECRASSUSDP1_LOCUS20980</name>
</gene>
<reference evidence="1" key="1">
    <citation type="submission" date="2023-07" db="EMBL/GenBank/DDBJ databases">
        <authorList>
            <consortium name="AG Swart"/>
            <person name="Singh M."/>
            <person name="Singh A."/>
            <person name="Seah K."/>
            <person name="Emmerich C."/>
        </authorList>
    </citation>
    <scope>NUCLEOTIDE SEQUENCE</scope>
    <source>
        <strain evidence="1">DP1</strain>
    </source>
</reference>